<dbReference type="Proteomes" id="UP000006854">
    <property type="component" value="Chromosome"/>
</dbReference>
<dbReference type="STRING" id="953739.SVEN_0184"/>
<keyword evidence="2" id="KW-0812">Transmembrane</keyword>
<organism evidence="3 4">
    <name type="scientific">Streptomyces venezuelae (strain ATCC 10712 / CBS 650.69 / DSM 40230 / JCM 4526 / NBRC 13096 / PD 04745)</name>
    <dbReference type="NCBI Taxonomy" id="953739"/>
    <lineage>
        <taxon>Bacteria</taxon>
        <taxon>Bacillati</taxon>
        <taxon>Actinomycetota</taxon>
        <taxon>Actinomycetes</taxon>
        <taxon>Kitasatosporales</taxon>
        <taxon>Streptomycetaceae</taxon>
        <taxon>Streptomyces</taxon>
    </lineage>
</organism>
<evidence type="ECO:0000256" key="2">
    <source>
        <dbReference type="SAM" id="Phobius"/>
    </source>
</evidence>
<dbReference type="PATRIC" id="fig|953739.5.peg.4610"/>
<evidence type="ECO:0000313" key="4">
    <source>
        <dbReference type="Proteomes" id="UP000006854"/>
    </source>
</evidence>
<feature type="region of interest" description="Disordered" evidence="1">
    <location>
        <begin position="96"/>
        <end position="129"/>
    </location>
</feature>
<keyword evidence="4" id="KW-1185">Reference proteome</keyword>
<keyword evidence="2" id="KW-1133">Transmembrane helix</keyword>
<keyword evidence="2" id="KW-0472">Membrane</keyword>
<dbReference type="AlphaFoldDB" id="F2R4J5"/>
<protein>
    <submittedName>
        <fullName evidence="3">Uncharacterized protein</fullName>
    </submittedName>
</protein>
<dbReference type="KEGG" id="sve:SVEN_0184"/>
<dbReference type="OrthoDB" id="3419910at2"/>
<dbReference type="EMBL" id="FR845719">
    <property type="protein sequence ID" value="CCA53472.1"/>
    <property type="molecule type" value="Genomic_DNA"/>
</dbReference>
<name>F2R4J5_STRVP</name>
<feature type="region of interest" description="Disordered" evidence="1">
    <location>
        <begin position="25"/>
        <end position="66"/>
    </location>
</feature>
<proteinExistence type="predicted"/>
<feature type="compositionally biased region" description="Basic and acidic residues" evidence="1">
    <location>
        <begin position="25"/>
        <end position="50"/>
    </location>
</feature>
<dbReference type="GeneID" id="51860792"/>
<sequence length="369" mass="39847">MGAGGERDGGGSSVPDEAWEQFLRDSVDGVADAPREPSARARAVAERLRDQPAGTQGWRTHTPPPPRRRKGWYVVGLLAAVALLVVAFDPWRMIGSSTDEGTPGPPLALESDRPTEAPPMEPDRRGTLDEPFRGSPAALWADGAAGISVPAARATGWMNQAQVEKALRQTRDFLAASSLDAAVLRGERPARAIALINPHQRDIKDYLAAAFRTPSEENDPLLLFSRYRTDHARLVGDVVKTRGRITYREGKRGAVQVATDVTYVYPFVAAEAGSDEVVRTIVRREIVVNWDDPAKIVTQPGTFSIVSYKLDMTNGGCDNHTGYLAPEFDEDGNATGPETGEAVDPYDRSKAIADGTPATDDGCRTATRS</sequence>
<feature type="compositionally biased region" description="Basic and acidic residues" evidence="1">
    <location>
        <begin position="110"/>
        <end position="129"/>
    </location>
</feature>
<dbReference type="RefSeq" id="WP_015031392.1">
    <property type="nucleotide sequence ID" value="NC_018750.1"/>
</dbReference>
<gene>
    <name evidence="3" type="ordered locus">SVEN_0184</name>
</gene>
<evidence type="ECO:0000256" key="1">
    <source>
        <dbReference type="SAM" id="MobiDB-lite"/>
    </source>
</evidence>
<feature type="region of interest" description="Disordered" evidence="1">
    <location>
        <begin position="328"/>
        <end position="369"/>
    </location>
</feature>
<feature type="transmembrane region" description="Helical" evidence="2">
    <location>
        <begin position="71"/>
        <end position="88"/>
    </location>
</feature>
<accession>F2R4J5</accession>
<dbReference type="eggNOG" id="ENOG502ZSN2">
    <property type="taxonomic scope" value="Bacteria"/>
</dbReference>
<reference evidence="3 4" key="1">
    <citation type="journal article" date="2011" name="BMC Genomics">
        <title>Genome-wide analysis of the role of GlnR in Streptomyces venezuelae provides new insights into global nitrogen regulation in actinomycetes.</title>
        <authorList>
            <person name="Pullan S.T."/>
            <person name="Bibb M.J."/>
            <person name="Merrick M."/>
        </authorList>
    </citation>
    <scope>NUCLEOTIDE SEQUENCE [LARGE SCALE GENOMIC DNA]</scope>
    <source>
        <strain evidence="3">ATCC 10712</strain>
    </source>
</reference>
<evidence type="ECO:0000313" key="3">
    <source>
        <dbReference type="EMBL" id="CCA53472.1"/>
    </source>
</evidence>
<dbReference type="HOGENOM" id="CLU_070329_0_0_11"/>